<protein>
    <submittedName>
        <fullName evidence="1">Uncharacterized protein</fullName>
    </submittedName>
</protein>
<sequence>MPRQIAKTRAIVLRTRRMGETSKLV</sequence>
<dbReference type="EMBL" id="UINC01171030">
    <property type="protein sequence ID" value="SVD75370.1"/>
    <property type="molecule type" value="Genomic_DNA"/>
</dbReference>
<feature type="non-terminal residue" evidence="1">
    <location>
        <position position="25"/>
    </location>
</feature>
<name>A0A382XWY5_9ZZZZ</name>
<accession>A0A382XWY5</accession>
<dbReference type="AlphaFoldDB" id="A0A382XWY5"/>
<reference evidence="1" key="1">
    <citation type="submission" date="2018-05" db="EMBL/GenBank/DDBJ databases">
        <authorList>
            <person name="Lanie J.A."/>
            <person name="Ng W.-L."/>
            <person name="Kazmierczak K.M."/>
            <person name="Andrzejewski T.M."/>
            <person name="Davidsen T.M."/>
            <person name="Wayne K.J."/>
            <person name="Tettelin H."/>
            <person name="Glass J.I."/>
            <person name="Rusch D."/>
            <person name="Podicherti R."/>
            <person name="Tsui H.-C.T."/>
            <person name="Winkler M.E."/>
        </authorList>
    </citation>
    <scope>NUCLEOTIDE SEQUENCE</scope>
</reference>
<gene>
    <name evidence="1" type="ORF">METZ01_LOCUS428224</name>
</gene>
<evidence type="ECO:0000313" key="1">
    <source>
        <dbReference type="EMBL" id="SVD75370.1"/>
    </source>
</evidence>
<organism evidence="1">
    <name type="scientific">marine metagenome</name>
    <dbReference type="NCBI Taxonomy" id="408172"/>
    <lineage>
        <taxon>unclassified sequences</taxon>
        <taxon>metagenomes</taxon>
        <taxon>ecological metagenomes</taxon>
    </lineage>
</organism>
<proteinExistence type="predicted"/>